<evidence type="ECO:0000256" key="1">
    <source>
        <dbReference type="ARBA" id="ARBA00001947"/>
    </source>
</evidence>
<dbReference type="Proteomes" id="UP000472277">
    <property type="component" value="Chromosome 30"/>
</dbReference>
<gene>
    <name evidence="12" type="primary">INTS11</name>
</gene>
<dbReference type="GO" id="GO:0016787">
    <property type="term" value="F:hydrolase activity"/>
    <property type="evidence" value="ECO:0007669"/>
    <property type="project" value="UniProtKB-KW"/>
</dbReference>
<comment type="similarity">
    <text evidence="4">Belongs to the metallo-beta-lactamase superfamily. RNA-metabolizing metallo-beta-lactamase-like family. INTS11 subfamily.</text>
</comment>
<reference evidence="12" key="1">
    <citation type="submission" date="2025-08" db="UniProtKB">
        <authorList>
            <consortium name="Ensembl"/>
        </authorList>
    </citation>
    <scope>IDENTIFICATION</scope>
</reference>
<dbReference type="GO" id="GO:0046872">
    <property type="term" value="F:metal ion binding"/>
    <property type="evidence" value="ECO:0007669"/>
    <property type="project" value="UniProtKB-KW"/>
</dbReference>
<evidence type="ECO:0000256" key="9">
    <source>
        <dbReference type="ARBA" id="ARBA00022833"/>
    </source>
</evidence>
<dbReference type="Pfam" id="PF10996">
    <property type="entry name" value="Beta-Casp"/>
    <property type="match status" value="1"/>
</dbReference>
<dbReference type="InterPro" id="IPR022712">
    <property type="entry name" value="Beta_Casp"/>
</dbReference>
<dbReference type="GO" id="GO:0005737">
    <property type="term" value="C:cytoplasm"/>
    <property type="evidence" value="ECO:0007669"/>
    <property type="project" value="UniProtKB-SubCell"/>
</dbReference>
<dbReference type="InterPro" id="IPR036866">
    <property type="entry name" value="RibonucZ/Hydroxyglut_hydro"/>
</dbReference>
<dbReference type="PANTHER" id="PTHR11203:SF37">
    <property type="entry name" value="INTEGRATOR COMPLEX SUBUNIT 11"/>
    <property type="match status" value="1"/>
</dbReference>
<feature type="domain" description="Beta-Casp" evidence="11">
    <location>
        <begin position="76"/>
        <end position="185"/>
    </location>
</feature>
<evidence type="ECO:0000256" key="6">
    <source>
        <dbReference type="ARBA" id="ARBA00022490"/>
    </source>
</evidence>
<name>A0A673Z768_SALTR</name>
<dbReference type="FunFam" id="3.40.50.10890:FF:000002">
    <property type="entry name" value="Integrator complex subunit 11"/>
    <property type="match status" value="1"/>
</dbReference>
<keyword evidence="10" id="KW-0539">Nucleus</keyword>
<protein>
    <recommendedName>
        <fullName evidence="5">Integrator complex subunit 11</fullName>
    </recommendedName>
</protein>
<accession>A0A673Z768</accession>
<evidence type="ECO:0000256" key="3">
    <source>
        <dbReference type="ARBA" id="ARBA00004496"/>
    </source>
</evidence>
<dbReference type="SUPFAM" id="SSF56281">
    <property type="entry name" value="Metallo-hydrolase/oxidoreductase"/>
    <property type="match status" value="1"/>
</dbReference>
<evidence type="ECO:0000256" key="8">
    <source>
        <dbReference type="ARBA" id="ARBA00022801"/>
    </source>
</evidence>
<evidence type="ECO:0000259" key="11">
    <source>
        <dbReference type="SMART" id="SM01027"/>
    </source>
</evidence>
<dbReference type="GeneTree" id="ENSGT00940000157644"/>
<evidence type="ECO:0000256" key="4">
    <source>
        <dbReference type="ARBA" id="ARBA00007093"/>
    </source>
</evidence>
<dbReference type="Ensembl" id="ENSSTUT00000044600.1">
    <property type="protein sequence ID" value="ENSSTUP00000042707.1"/>
    <property type="gene ID" value="ENSSTUG00000018055.1"/>
</dbReference>
<organism evidence="12 13">
    <name type="scientific">Salmo trutta</name>
    <name type="common">Brown trout</name>
    <dbReference type="NCBI Taxonomy" id="8032"/>
    <lineage>
        <taxon>Eukaryota</taxon>
        <taxon>Metazoa</taxon>
        <taxon>Chordata</taxon>
        <taxon>Craniata</taxon>
        <taxon>Vertebrata</taxon>
        <taxon>Euteleostomi</taxon>
        <taxon>Actinopterygii</taxon>
        <taxon>Neopterygii</taxon>
        <taxon>Teleostei</taxon>
        <taxon>Protacanthopterygii</taxon>
        <taxon>Salmoniformes</taxon>
        <taxon>Salmonidae</taxon>
        <taxon>Salmoninae</taxon>
        <taxon>Salmo</taxon>
    </lineage>
</organism>
<dbReference type="OMA" id="LETFWPP"/>
<evidence type="ECO:0000313" key="13">
    <source>
        <dbReference type="Proteomes" id="UP000472277"/>
    </source>
</evidence>
<proteinExistence type="inferred from homology"/>
<dbReference type="InterPro" id="IPR050698">
    <property type="entry name" value="MBL"/>
</dbReference>
<keyword evidence="13" id="KW-1185">Reference proteome</keyword>
<evidence type="ECO:0000256" key="2">
    <source>
        <dbReference type="ARBA" id="ARBA00004123"/>
    </source>
</evidence>
<evidence type="ECO:0000256" key="5">
    <source>
        <dbReference type="ARBA" id="ARBA00016810"/>
    </source>
</evidence>
<dbReference type="InParanoid" id="A0A673Z768"/>
<keyword evidence="6" id="KW-0963">Cytoplasm</keyword>
<dbReference type="PANTHER" id="PTHR11203">
    <property type="entry name" value="CLEAVAGE AND POLYADENYLATION SPECIFICITY FACTOR FAMILY MEMBER"/>
    <property type="match status" value="1"/>
</dbReference>
<dbReference type="GO" id="GO:0004521">
    <property type="term" value="F:RNA endonuclease activity"/>
    <property type="evidence" value="ECO:0007669"/>
    <property type="project" value="TreeGrafter"/>
</dbReference>
<comment type="subcellular location">
    <subcellularLocation>
        <location evidence="3">Cytoplasm</location>
    </subcellularLocation>
    <subcellularLocation>
        <location evidence="2">Nucleus</location>
    </subcellularLocation>
</comment>
<keyword evidence="7" id="KW-0479">Metal-binding</keyword>
<dbReference type="InterPro" id="IPR011108">
    <property type="entry name" value="RMMBL"/>
</dbReference>
<sequence length="385" mass="43989">AARPRRGATFVGSCDRYGFERIFGFCRPDILISESTYATTIRDSKRCRERDFLKKEHETEMLCSQVLIPVFALGRAQELCILLETFWPPIYFSTGLTEKANHLYKLFITWTNQKIRKTFVQRNMFEFKHIKAFDHSYTDNPGPMVHCRPVIIGQSLQIFKKCAGNEKNMIIMTGYCVQGTIRHKILNGQNKLEMENRQTNLEVKLQVEYMLFTSHADAKGIMQLIRMAEPHNMLLVHGEASQEDGVLQGQDRAVRGGTPVCPSNGETTTVITNPSVPVDISLNLLKREMALGSPLPDPKKPRTMHGTLIMKDKSLWLVSPEQALKELGLNLHDAHSDPDIHRIYTHLNRYIKLIHHILRWFISIQMMSFLSTLLKKGLPSGLSSI</sequence>
<dbReference type="AlphaFoldDB" id="A0A673Z768"/>
<dbReference type="Pfam" id="PF07521">
    <property type="entry name" value="RMMBL"/>
    <property type="match status" value="1"/>
</dbReference>
<keyword evidence="8" id="KW-0378">Hydrolase</keyword>
<dbReference type="GO" id="GO:0016180">
    <property type="term" value="P:snRNA processing"/>
    <property type="evidence" value="ECO:0007669"/>
    <property type="project" value="TreeGrafter"/>
</dbReference>
<evidence type="ECO:0000256" key="10">
    <source>
        <dbReference type="ARBA" id="ARBA00023242"/>
    </source>
</evidence>
<dbReference type="Gene3D" id="3.40.50.10890">
    <property type="match status" value="1"/>
</dbReference>
<dbReference type="GO" id="GO:0005634">
    <property type="term" value="C:nucleus"/>
    <property type="evidence" value="ECO:0007669"/>
    <property type="project" value="UniProtKB-SubCell"/>
</dbReference>
<reference evidence="12" key="2">
    <citation type="submission" date="2025-09" db="UniProtKB">
        <authorList>
            <consortium name="Ensembl"/>
        </authorList>
    </citation>
    <scope>IDENTIFICATION</scope>
</reference>
<dbReference type="SMART" id="SM01027">
    <property type="entry name" value="Beta-Casp"/>
    <property type="match status" value="1"/>
</dbReference>
<keyword evidence="9" id="KW-0862">Zinc</keyword>
<comment type="cofactor">
    <cofactor evidence="1">
        <name>Zn(2+)</name>
        <dbReference type="ChEBI" id="CHEBI:29105"/>
    </cofactor>
</comment>
<evidence type="ECO:0000313" key="12">
    <source>
        <dbReference type="Ensembl" id="ENSSTUP00000042707.1"/>
    </source>
</evidence>
<evidence type="ECO:0000256" key="7">
    <source>
        <dbReference type="ARBA" id="ARBA00022723"/>
    </source>
</evidence>